<comment type="caution">
    <text evidence="2">The sequence shown here is derived from an EMBL/GenBank/DDBJ whole genome shotgun (WGS) entry which is preliminary data.</text>
</comment>
<gene>
    <name evidence="2" type="ORF">O181_052891</name>
</gene>
<organism evidence="2 3">
    <name type="scientific">Austropuccinia psidii MF-1</name>
    <dbReference type="NCBI Taxonomy" id="1389203"/>
    <lineage>
        <taxon>Eukaryota</taxon>
        <taxon>Fungi</taxon>
        <taxon>Dikarya</taxon>
        <taxon>Basidiomycota</taxon>
        <taxon>Pucciniomycotina</taxon>
        <taxon>Pucciniomycetes</taxon>
        <taxon>Pucciniales</taxon>
        <taxon>Sphaerophragmiaceae</taxon>
        <taxon>Austropuccinia</taxon>
    </lineage>
</organism>
<keyword evidence="3" id="KW-1185">Reference proteome</keyword>
<proteinExistence type="predicted"/>
<reference evidence="2" key="1">
    <citation type="submission" date="2021-03" db="EMBL/GenBank/DDBJ databases">
        <title>Draft genome sequence of rust myrtle Austropuccinia psidii MF-1, a brazilian biotype.</title>
        <authorList>
            <person name="Quecine M.C."/>
            <person name="Pachon D.M.R."/>
            <person name="Bonatelli M.L."/>
            <person name="Correr F.H."/>
            <person name="Franceschini L.M."/>
            <person name="Leite T.F."/>
            <person name="Margarido G.R.A."/>
            <person name="Almeida C.A."/>
            <person name="Ferrarezi J.A."/>
            <person name="Labate C.A."/>
        </authorList>
    </citation>
    <scope>NUCLEOTIDE SEQUENCE</scope>
    <source>
        <strain evidence="2">MF-1</strain>
    </source>
</reference>
<name>A0A9Q3HPP0_9BASI</name>
<accession>A0A9Q3HPP0</accession>
<feature type="region of interest" description="Disordered" evidence="1">
    <location>
        <begin position="7"/>
        <end position="27"/>
    </location>
</feature>
<dbReference type="EMBL" id="AVOT02023242">
    <property type="protein sequence ID" value="MBW0513176.1"/>
    <property type="molecule type" value="Genomic_DNA"/>
</dbReference>
<sequence length="132" mass="15115">MLTTLIFNPKGNPSTQSSVSPSLNQSRHQPSQIGIKRILLQSSLNKRNGKSLKFCIPRSTEEDYGIWWNGKALVKTHKDLLGNQPKNSRVALNLLRTSTLYILTSQDPIVQELYHLWCLVRRGITKSKSHYW</sequence>
<dbReference type="AlphaFoldDB" id="A0A9Q3HPP0"/>
<evidence type="ECO:0000313" key="2">
    <source>
        <dbReference type="EMBL" id="MBW0513176.1"/>
    </source>
</evidence>
<protein>
    <submittedName>
        <fullName evidence="2">Uncharacterized protein</fullName>
    </submittedName>
</protein>
<dbReference type="Proteomes" id="UP000765509">
    <property type="component" value="Unassembled WGS sequence"/>
</dbReference>
<evidence type="ECO:0000256" key="1">
    <source>
        <dbReference type="SAM" id="MobiDB-lite"/>
    </source>
</evidence>
<evidence type="ECO:0000313" key="3">
    <source>
        <dbReference type="Proteomes" id="UP000765509"/>
    </source>
</evidence>